<protein>
    <submittedName>
        <fullName evidence="3">NADP oxidoreductase</fullName>
    </submittedName>
</protein>
<dbReference type="InterPro" id="IPR006137">
    <property type="entry name" value="NADH_UbQ_OxRdtase-like_20kDa"/>
</dbReference>
<reference evidence="3" key="1">
    <citation type="submission" date="2020-10" db="EMBL/GenBank/DDBJ databases">
        <title>Diverse heliorhodopsins detected via functional metagenomics in peat lake Actinobacteria, Chloroflexi and Archaea.</title>
        <authorList>
            <person name="Chazan A."/>
            <person name="Rozenberg A."/>
            <person name="Tahan R."/>
            <person name="Mannen K."/>
            <person name="Nagata T."/>
            <person name="Yaish S."/>
            <person name="Larom S."/>
            <person name="Kandori H."/>
            <person name="Inoue K."/>
            <person name="Beja O."/>
            <person name="Pushkarev A."/>
        </authorList>
    </citation>
    <scope>NUCLEOTIDE SEQUENCE</scope>
</reference>
<accession>A0A871Y6V3</accession>
<sequence>MIGGCYGITNLLPPNSSIGESVKRHRIAVTWLDCCTICQMAFLDLDEVLVGFGGAVQVVASPITDIRKFEHSDITIVQGAIGSPQDEDALRHIREKCGSLLAWGNCACYGGLCSMHNLATFRHMLTPPPDPTDPEDMEIGNPLTQPLPEQGNILTDIVTVDYLIPGCPPTASVIRHALTEIFAGRNPIPDTLPEYPGFPEYPTPEPY</sequence>
<evidence type="ECO:0000256" key="1">
    <source>
        <dbReference type="ARBA" id="ARBA00023002"/>
    </source>
</evidence>
<organism evidence="3">
    <name type="scientific">uncultured Dehalococcoidia bacterium</name>
    <dbReference type="NCBI Taxonomy" id="498747"/>
    <lineage>
        <taxon>Bacteria</taxon>
        <taxon>Bacillati</taxon>
        <taxon>Chloroflexota</taxon>
        <taxon>Dehalococcoidia</taxon>
        <taxon>environmental samples</taxon>
    </lineage>
</organism>
<name>A0A871Y6V3_9CHLR</name>
<evidence type="ECO:0000313" key="3">
    <source>
        <dbReference type="EMBL" id="QOV09061.1"/>
    </source>
</evidence>
<keyword evidence="1" id="KW-0560">Oxidoreductase</keyword>
<dbReference type="AlphaFoldDB" id="A0A871Y6V3"/>
<gene>
    <name evidence="3" type="ORF">HULAa30F3_00014</name>
</gene>
<dbReference type="InterPro" id="IPR037024">
    <property type="entry name" value="NiFe_Hase_small_N_sf"/>
</dbReference>
<evidence type="ECO:0000259" key="2">
    <source>
        <dbReference type="Pfam" id="PF01058"/>
    </source>
</evidence>
<dbReference type="Pfam" id="PF01058">
    <property type="entry name" value="Oxidored_q6"/>
    <property type="match status" value="1"/>
</dbReference>
<dbReference type="PANTHER" id="PTHR42845:SF2">
    <property type="entry name" value="F420-NON-REDUCING HYDROGENASE VHU SUBUNIT G"/>
    <property type="match status" value="1"/>
</dbReference>
<dbReference type="EMBL" id="MW122882">
    <property type="protein sequence ID" value="QOV09061.1"/>
    <property type="molecule type" value="Genomic_DNA"/>
</dbReference>
<dbReference type="SUPFAM" id="SSF56770">
    <property type="entry name" value="HydA/Nqo6-like"/>
    <property type="match status" value="1"/>
</dbReference>
<dbReference type="GO" id="GO:0051536">
    <property type="term" value="F:iron-sulfur cluster binding"/>
    <property type="evidence" value="ECO:0007669"/>
    <property type="project" value="InterPro"/>
</dbReference>
<dbReference type="GO" id="GO:0016491">
    <property type="term" value="F:oxidoreductase activity"/>
    <property type="evidence" value="ECO:0007669"/>
    <property type="project" value="UniProtKB-KW"/>
</dbReference>
<dbReference type="PANTHER" id="PTHR42845">
    <property type="entry name" value="COENZYME F420-REDUCING HYDROGENASE, GAMMA SUBUNIT"/>
    <property type="match status" value="1"/>
</dbReference>
<feature type="domain" description="NADH:ubiquinone oxidoreductase-like 20kDa subunit" evidence="2">
    <location>
        <begin position="35"/>
        <end position="180"/>
    </location>
</feature>
<dbReference type="Gene3D" id="3.40.50.700">
    <property type="entry name" value="NADH:ubiquinone oxidoreductase-like, 20kDa subunit"/>
    <property type="match status" value="1"/>
</dbReference>
<proteinExistence type="predicted"/>
<dbReference type="InterPro" id="IPR051349">
    <property type="entry name" value="Hydrogenase_assoc-protein"/>
</dbReference>